<keyword evidence="5" id="KW-1185">Reference proteome</keyword>
<keyword evidence="1" id="KW-0677">Repeat</keyword>
<dbReference type="InterPro" id="IPR046960">
    <property type="entry name" value="PPR_At4g14850-like_plant"/>
</dbReference>
<keyword evidence="3" id="KW-0812">Transmembrane</keyword>
<protein>
    <submittedName>
        <fullName evidence="4">Pentatricopeptide repeat-containing protein</fullName>
    </submittedName>
</protein>
<reference evidence="4" key="1">
    <citation type="journal article" date="2023" name="Science">
        <title>Elucidation of the pathway for biosynthesis of saponin adjuvants from the soapbark tree.</title>
        <authorList>
            <person name="Reed J."/>
            <person name="Orme A."/>
            <person name="El-Demerdash A."/>
            <person name="Owen C."/>
            <person name="Martin L.B.B."/>
            <person name="Misra R.C."/>
            <person name="Kikuchi S."/>
            <person name="Rejzek M."/>
            <person name="Martin A.C."/>
            <person name="Harkess A."/>
            <person name="Leebens-Mack J."/>
            <person name="Louveau T."/>
            <person name="Stephenson M.J."/>
            <person name="Osbourn A."/>
        </authorList>
    </citation>
    <scope>NUCLEOTIDE SEQUENCE</scope>
    <source>
        <strain evidence="4">S10</strain>
    </source>
</reference>
<evidence type="ECO:0000256" key="2">
    <source>
        <dbReference type="PROSITE-ProRule" id="PRU00708"/>
    </source>
</evidence>
<dbReference type="EMBL" id="JARAOO010000005">
    <property type="protein sequence ID" value="KAJ7967169.1"/>
    <property type="molecule type" value="Genomic_DNA"/>
</dbReference>
<proteinExistence type="predicted"/>
<dbReference type="KEGG" id="qsa:O6P43_011466"/>
<evidence type="ECO:0000313" key="5">
    <source>
        <dbReference type="Proteomes" id="UP001163823"/>
    </source>
</evidence>
<feature type="repeat" description="PPR" evidence="2">
    <location>
        <begin position="265"/>
        <end position="299"/>
    </location>
</feature>
<evidence type="ECO:0000256" key="3">
    <source>
        <dbReference type="SAM" id="Phobius"/>
    </source>
</evidence>
<evidence type="ECO:0000256" key="1">
    <source>
        <dbReference type="ARBA" id="ARBA00022737"/>
    </source>
</evidence>
<feature type="repeat" description="PPR" evidence="2">
    <location>
        <begin position="469"/>
        <end position="503"/>
    </location>
</feature>
<sequence>MTLLNKTKGSLVGFLRTRCFSLTCQRFHVGSDRYSSSRLLSGYFKCRKIGDAEKLFGEMPDRDVVSYSIMVHGYAKNGYFKKSMESFYHMRLLNLVPNSFTMVGVLVCIVGLGDSMVGQSVHALVVKFGLESDLIVGTAVLDMYAKCGNILESYQVFERLKNPGLISCNAIIAGFMYNNFFEEGLVLFNRFREFGLVPNESTMLTLIGGCVALGSQRLSEALHAIVMKFGLLMYVSVSNALLNIYSNLTDYDAANKLFDEIECKDVISWTTIMGLLLRLENVHDVFKFFLKMRYFGVSPDTVIFIYLISASAILGDLERGREIHAQAVVCGFGSELALVNSLIAMYFKAGDLDSSMAVFNLTAEKSAVSWSAMISGYMHSGFIREALTLFIQVRQNETLLLDSTMLVGALTASGQLAALEFCQQLHCSAFVVGFSQSRMVLNSLISTYSKCGTVELACNVFKEMDHLRDIVSWNAIIYACGINGQGKAALDLYKNFRSQGEDPDSATYLCILSACGHSGLVESGLMIFNQMVEESRIMPSGEHYGCVVDMLARAGCLQDAIGFANKILRRMNPNVWRALLSGCVVHGNLELAAGRLLKQDVEEPDQFVLLSNVYASLERFQDAEALRLSLKRKGLTKNPGISLLSE</sequence>
<evidence type="ECO:0000313" key="4">
    <source>
        <dbReference type="EMBL" id="KAJ7967169.1"/>
    </source>
</evidence>
<dbReference type="Proteomes" id="UP001163823">
    <property type="component" value="Chromosome 5"/>
</dbReference>
<dbReference type="InterPro" id="IPR011990">
    <property type="entry name" value="TPR-like_helical_dom_sf"/>
</dbReference>
<dbReference type="InterPro" id="IPR046848">
    <property type="entry name" value="E_motif"/>
</dbReference>
<comment type="caution">
    <text evidence="4">The sequence shown here is derived from an EMBL/GenBank/DDBJ whole genome shotgun (WGS) entry which is preliminary data.</text>
</comment>
<dbReference type="Pfam" id="PF20431">
    <property type="entry name" value="E_motif"/>
    <property type="match status" value="1"/>
</dbReference>
<keyword evidence="3" id="KW-1133">Transmembrane helix</keyword>
<feature type="repeat" description="PPR" evidence="2">
    <location>
        <begin position="366"/>
        <end position="400"/>
    </location>
</feature>
<dbReference type="GO" id="GO:0009451">
    <property type="term" value="P:RNA modification"/>
    <property type="evidence" value="ECO:0007669"/>
    <property type="project" value="InterPro"/>
</dbReference>
<dbReference type="FunFam" id="1.25.40.10:FF:000090">
    <property type="entry name" value="Pentatricopeptide repeat-containing protein, chloroplastic"/>
    <property type="match status" value="1"/>
</dbReference>
<dbReference type="AlphaFoldDB" id="A0AAD7PU21"/>
<feature type="repeat" description="PPR" evidence="2">
    <location>
        <begin position="164"/>
        <end position="198"/>
    </location>
</feature>
<organism evidence="4 5">
    <name type="scientific">Quillaja saponaria</name>
    <name type="common">Soap bark tree</name>
    <dbReference type="NCBI Taxonomy" id="32244"/>
    <lineage>
        <taxon>Eukaryota</taxon>
        <taxon>Viridiplantae</taxon>
        <taxon>Streptophyta</taxon>
        <taxon>Embryophyta</taxon>
        <taxon>Tracheophyta</taxon>
        <taxon>Spermatophyta</taxon>
        <taxon>Magnoliopsida</taxon>
        <taxon>eudicotyledons</taxon>
        <taxon>Gunneridae</taxon>
        <taxon>Pentapetalae</taxon>
        <taxon>rosids</taxon>
        <taxon>fabids</taxon>
        <taxon>Fabales</taxon>
        <taxon>Quillajaceae</taxon>
        <taxon>Quillaja</taxon>
    </lineage>
</organism>
<dbReference type="PANTHER" id="PTHR47926">
    <property type="entry name" value="PENTATRICOPEPTIDE REPEAT-CONTAINING PROTEIN"/>
    <property type="match status" value="1"/>
</dbReference>
<keyword evidence="3" id="KW-0472">Membrane</keyword>
<dbReference type="GO" id="GO:0003723">
    <property type="term" value="F:RNA binding"/>
    <property type="evidence" value="ECO:0007669"/>
    <property type="project" value="InterPro"/>
</dbReference>
<accession>A0AAD7PU21</accession>
<dbReference type="Pfam" id="PF13041">
    <property type="entry name" value="PPR_2"/>
    <property type="match status" value="1"/>
</dbReference>
<dbReference type="Pfam" id="PF01535">
    <property type="entry name" value="PPR"/>
    <property type="match status" value="9"/>
</dbReference>
<dbReference type="FunFam" id="1.25.40.10:FF:000364">
    <property type="entry name" value="Pentatricopeptide repeat (PPR-like) superfamily protein"/>
    <property type="match status" value="1"/>
</dbReference>
<dbReference type="InterPro" id="IPR002885">
    <property type="entry name" value="PPR_rpt"/>
</dbReference>
<dbReference type="NCBIfam" id="TIGR00756">
    <property type="entry name" value="PPR"/>
    <property type="match status" value="5"/>
</dbReference>
<dbReference type="Gene3D" id="1.25.40.10">
    <property type="entry name" value="Tetratricopeptide repeat domain"/>
    <property type="match status" value="4"/>
</dbReference>
<name>A0AAD7PU21_QUISA</name>
<feature type="transmembrane region" description="Helical" evidence="3">
    <location>
        <begin position="92"/>
        <end position="112"/>
    </location>
</feature>
<dbReference type="PROSITE" id="PS51375">
    <property type="entry name" value="PPR"/>
    <property type="match status" value="6"/>
</dbReference>
<gene>
    <name evidence="4" type="ORF">O6P43_011466</name>
</gene>
<feature type="repeat" description="PPR" evidence="2">
    <location>
        <begin position="504"/>
        <end position="538"/>
    </location>
</feature>
<feature type="repeat" description="PPR" evidence="2">
    <location>
        <begin position="63"/>
        <end position="97"/>
    </location>
</feature>